<protein>
    <submittedName>
        <fullName evidence="1">80 kDa protein</fullName>
    </submittedName>
</protein>
<dbReference type="EMBL" id="LC350095">
    <property type="protein sequence ID" value="BBC45615.1"/>
    <property type="molecule type" value="Genomic_RNA"/>
</dbReference>
<sequence>MANVRVSWADEVEEYEAAAQRVEGDAHVGGSAQVRDEYPLFVPRSRQILPGMGFEDMDTDTSALEALYRVNTRRLDGEHHAVGATTGTRLHRDAALRASALPDMGEKYGRIEKWWDIVEYNTRTRAVTTAAPLFAGLPYGDHVRGACWTDAHLKAGGPNAHSRWAKALRELDRGHKRFDLADRGLVVYFQPRSGAQHNVEHRLAEVAVQASPEFQVSLFIERGSYNEVTDCYLSCDVLALRQSAPVVADVLVEIIAGFMICLVDGTYQLPSVLMLTSSGLKQMKSQLQRTQYGANLAEVAPTAAHALSSNPVELSDVATGRFVDFCYWRRGAGVHHGRVRAADVPPAGLVLLGANGGLSLSGAVMALRSSTTGAISLITTSAVAGMTFLPIIQDKKHAPCVRDGLMSPIACAALRGSVEGDLSVTVDGVTTKVRSFLSENQSGGRISVNTLDLCGTRSGIEDIAIICGYSVRQGTDHCPHVILTREGFELRVDLNYRFDSGLRWEPLLSLPERIGPVRALGNAYDDSELGIDYGASGIGRYLLRHYTRGGILTSRRIKVDTKGRFSHLTYKEGGKRVIAAPVANIVNYVIDTEYATVKRGTDTLTYVYALGLAKFCGGRYMGSVSVMDTEEHINTFLNTLSEGDRRMHADTVQRLRELNVYEEDMVRVLETVREQLFGKPNVRVYAKGREAEERLMRSSLVGGTRLFRRQAEAAGPVLNELGALLPRFEELARMQGWQQAHEPAHEAVLFGYYAGLATALPEEHLVGADTLHSILPAPGGEHL</sequence>
<organism evidence="1">
    <name type="scientific">Alphachrysovirus aspergilli</name>
    <dbReference type="NCBI Taxonomy" id="607716"/>
    <lineage>
        <taxon>Viruses</taxon>
        <taxon>Riboviria</taxon>
        <taxon>Orthornavirae</taxon>
        <taxon>Duplornaviricota</taxon>
        <taxon>Chrymotiviricetes</taxon>
        <taxon>Ghabrivirales</taxon>
        <taxon>Alphatotivirineae</taxon>
        <taxon>Chrysoviridae</taxon>
        <taxon>Alphachrysovirus</taxon>
    </lineage>
</organism>
<proteinExistence type="predicted"/>
<reference evidence="1" key="1">
    <citation type="journal article" date="2020" name="Front. Microbiol.">
        <title>Analysis of an Intrinsic Mycovirus Associated With Reduced Virulence of the Human Pathogenic Fungus Aspergillus fumigatus.</title>
        <authorList>
            <person name="Takahashi-Nakaguchi A."/>
            <person name="Shishido E."/>
            <person name="Yahara M."/>
            <person name="Urayama S."/>
            <person name="Sakai K."/>
            <person name="Chibana H."/>
            <person name="Kamei K."/>
            <person name="Moriyama H."/>
            <person name="Gonoi T."/>
        </authorList>
    </citation>
    <scope>NUCLEOTIDE SEQUENCE</scope>
    <source>
        <strain evidence="1">AfuCV41362</strain>
    </source>
</reference>
<name>A0A679B0I0_9VIRU</name>
<evidence type="ECO:0000313" key="1">
    <source>
        <dbReference type="EMBL" id="BBC45615.1"/>
    </source>
</evidence>
<accession>A0A679B0I0</accession>